<feature type="domain" description="Nephrocystin 3-like N-terminal" evidence="2">
    <location>
        <begin position="68"/>
        <end position="176"/>
    </location>
</feature>
<dbReference type="EMBL" id="SDEE01000157">
    <property type="protein sequence ID" value="RXW20284.1"/>
    <property type="molecule type" value="Genomic_DNA"/>
</dbReference>
<dbReference type="InterPro" id="IPR027417">
    <property type="entry name" value="P-loop_NTPase"/>
</dbReference>
<dbReference type="PANTHER" id="PTHR10039:SF17">
    <property type="entry name" value="FUNGAL STAND N-TERMINAL GOODBYE DOMAIN-CONTAINING PROTEIN-RELATED"/>
    <property type="match status" value="1"/>
</dbReference>
<accession>A0A4Q2DMU7</accession>
<sequence length="639" mass="71527">MAFANASHFTIGDAQFINAATYYELPDESDALRTLLKGSAINATTESASASYAPTCHPSTRQTVTKDLMTWARGSRPDSVSILWLSGPAGGGKTCILRRIVELCRAEDLFAACFFFSTYYPDTRTESRFIITLAAQLTQSIPQITPFLVEALNKDPTILQKSLEAQMKALIFGPLEASQRRRSASGLKALFRSLKSKSPQTHRIILIDGLDECIEEKEQAHILRLVHEMATHPHFPFRFVIASRPEYTIRTMFSSPPLSDISRIMRLETYEADRDIHLYLQTEFARLRTTHPASTSIPAGWPFTEDGDMLVTKASGQFVYVATVIKHLDNPRRNPVIELRHILDLQPGDTDTAVNVNDNPFSELDALYTKILHPPNVDIPLLKSILHAILHNKGHEFKTPSSIDAVLGFERGTCDMALMDLHSVVAVEPTSTRTDVPISFHHKSLADFLMSPGRARDLYQSKDETHLMLAMAYYQLVLRIDNNGCGDDDDSGPITTGDSIPTKGSVAGTADNAVYPASAFHHAILVENWSLFETEFVRDTFPKFVEQHFFGTVASAQWHDSWSITFFWGIDQCSDLYHQCLCTTGQACLRSCKRLKHLADLVQDGLYPDSDFWKLIRADSARSRREKLEELLDGVNPTV</sequence>
<evidence type="ECO:0000313" key="4">
    <source>
        <dbReference type="Proteomes" id="UP000290288"/>
    </source>
</evidence>
<dbReference type="STRING" id="2316362.A0A4Q2DMU7"/>
<dbReference type="InterPro" id="IPR056884">
    <property type="entry name" value="NPHP3-like_N"/>
</dbReference>
<dbReference type="SUPFAM" id="SSF52540">
    <property type="entry name" value="P-loop containing nucleoside triphosphate hydrolases"/>
    <property type="match status" value="1"/>
</dbReference>
<dbReference type="Proteomes" id="UP000290288">
    <property type="component" value="Unassembled WGS sequence"/>
</dbReference>
<keyword evidence="1" id="KW-0677">Repeat</keyword>
<dbReference type="OrthoDB" id="4760524at2759"/>
<name>A0A4Q2DMU7_9AGAR</name>
<dbReference type="PANTHER" id="PTHR10039">
    <property type="entry name" value="AMELOGENIN"/>
    <property type="match status" value="1"/>
</dbReference>
<gene>
    <name evidence="3" type="ORF">EST38_g5585</name>
</gene>
<dbReference type="Gene3D" id="3.40.50.300">
    <property type="entry name" value="P-loop containing nucleotide triphosphate hydrolases"/>
    <property type="match status" value="1"/>
</dbReference>
<evidence type="ECO:0000259" key="2">
    <source>
        <dbReference type="Pfam" id="PF24883"/>
    </source>
</evidence>
<comment type="caution">
    <text evidence="3">The sequence shown here is derived from an EMBL/GenBank/DDBJ whole genome shotgun (WGS) entry which is preliminary data.</text>
</comment>
<proteinExistence type="predicted"/>
<keyword evidence="4" id="KW-1185">Reference proteome</keyword>
<dbReference type="Pfam" id="PF24883">
    <property type="entry name" value="NPHP3_N"/>
    <property type="match status" value="2"/>
</dbReference>
<reference evidence="3 4" key="1">
    <citation type="submission" date="2019-01" db="EMBL/GenBank/DDBJ databases">
        <title>Draft genome sequence of Psathyrella aberdarensis IHI B618.</title>
        <authorList>
            <person name="Buettner E."/>
            <person name="Kellner H."/>
        </authorList>
    </citation>
    <scope>NUCLEOTIDE SEQUENCE [LARGE SCALE GENOMIC DNA]</scope>
    <source>
        <strain evidence="3 4">IHI B618</strain>
    </source>
</reference>
<evidence type="ECO:0000256" key="1">
    <source>
        <dbReference type="ARBA" id="ARBA00022737"/>
    </source>
</evidence>
<evidence type="ECO:0000313" key="3">
    <source>
        <dbReference type="EMBL" id="RXW20284.1"/>
    </source>
</evidence>
<feature type="domain" description="Nephrocystin 3-like N-terminal" evidence="2">
    <location>
        <begin position="180"/>
        <end position="244"/>
    </location>
</feature>
<protein>
    <recommendedName>
        <fullName evidence="2">Nephrocystin 3-like N-terminal domain-containing protein</fullName>
    </recommendedName>
</protein>
<dbReference type="AlphaFoldDB" id="A0A4Q2DMU7"/>
<organism evidence="3 4">
    <name type="scientific">Candolleomyces aberdarensis</name>
    <dbReference type="NCBI Taxonomy" id="2316362"/>
    <lineage>
        <taxon>Eukaryota</taxon>
        <taxon>Fungi</taxon>
        <taxon>Dikarya</taxon>
        <taxon>Basidiomycota</taxon>
        <taxon>Agaricomycotina</taxon>
        <taxon>Agaricomycetes</taxon>
        <taxon>Agaricomycetidae</taxon>
        <taxon>Agaricales</taxon>
        <taxon>Agaricineae</taxon>
        <taxon>Psathyrellaceae</taxon>
        <taxon>Candolleomyces</taxon>
    </lineage>
</organism>